<evidence type="ECO:0000313" key="1">
    <source>
        <dbReference type="EMBL" id="TWU10109.1"/>
    </source>
</evidence>
<evidence type="ECO:0000313" key="2">
    <source>
        <dbReference type="Proteomes" id="UP000319908"/>
    </source>
</evidence>
<accession>A0A5C6BFP9</accession>
<gene>
    <name evidence="1" type="ORF">Poly21_50780</name>
</gene>
<sequence length="62" mass="6574">MLSRIHSRNIVLTAAILTFGLITSGCERKEKVLDVETSSGGGVEVERNLDTGAVTVDVDDAN</sequence>
<dbReference type="AlphaFoldDB" id="A0A5C6BFP9"/>
<protein>
    <submittedName>
        <fullName evidence="1">Uncharacterized protein</fullName>
    </submittedName>
</protein>
<keyword evidence="2" id="KW-1185">Reference proteome</keyword>
<name>A0A5C6BFP9_9BACT</name>
<comment type="caution">
    <text evidence="1">The sequence shown here is derived from an EMBL/GenBank/DDBJ whole genome shotgun (WGS) entry which is preliminary data.</text>
</comment>
<dbReference type="PROSITE" id="PS51257">
    <property type="entry name" value="PROKAR_LIPOPROTEIN"/>
    <property type="match status" value="1"/>
</dbReference>
<organism evidence="1 2">
    <name type="scientific">Allorhodopirellula heiligendammensis</name>
    <dbReference type="NCBI Taxonomy" id="2714739"/>
    <lineage>
        <taxon>Bacteria</taxon>
        <taxon>Pseudomonadati</taxon>
        <taxon>Planctomycetota</taxon>
        <taxon>Planctomycetia</taxon>
        <taxon>Pirellulales</taxon>
        <taxon>Pirellulaceae</taxon>
        <taxon>Allorhodopirellula</taxon>
    </lineage>
</organism>
<dbReference type="EMBL" id="SJPU01000004">
    <property type="protein sequence ID" value="TWU10109.1"/>
    <property type="molecule type" value="Genomic_DNA"/>
</dbReference>
<reference evidence="1 2" key="1">
    <citation type="journal article" date="2020" name="Antonie Van Leeuwenhoek">
        <title>Rhodopirellula heiligendammensis sp. nov., Rhodopirellula pilleata sp. nov., and Rhodopirellula solitaria sp. nov. isolated from natural or artificial marine surfaces in Northern Germany and California, USA, and emended description of the genus Rhodopirellula.</title>
        <authorList>
            <person name="Kallscheuer N."/>
            <person name="Wiegand S."/>
            <person name="Jogler M."/>
            <person name="Boedeker C."/>
            <person name="Peeters S.H."/>
            <person name="Rast P."/>
            <person name="Heuer A."/>
            <person name="Jetten M.S.M."/>
            <person name="Rohde M."/>
            <person name="Jogler C."/>
        </authorList>
    </citation>
    <scope>NUCLEOTIDE SEQUENCE [LARGE SCALE GENOMIC DNA]</scope>
    <source>
        <strain evidence="1 2">Poly21</strain>
    </source>
</reference>
<dbReference type="RefSeq" id="WP_146409559.1">
    <property type="nucleotide sequence ID" value="NZ_SJPU01000004.1"/>
</dbReference>
<proteinExistence type="predicted"/>
<dbReference type="OrthoDB" id="291603at2"/>
<dbReference type="Proteomes" id="UP000319908">
    <property type="component" value="Unassembled WGS sequence"/>
</dbReference>